<dbReference type="Proteomes" id="UP000828251">
    <property type="component" value="Unassembled WGS sequence"/>
</dbReference>
<accession>A0A9D3WET8</accession>
<comment type="caution">
    <text evidence="2">The sequence shown here is derived from an EMBL/GenBank/DDBJ whole genome shotgun (WGS) entry which is preliminary data.</text>
</comment>
<proteinExistence type="predicted"/>
<feature type="compositionally biased region" description="Basic and acidic residues" evidence="1">
    <location>
        <begin position="97"/>
        <end position="106"/>
    </location>
</feature>
<feature type="region of interest" description="Disordered" evidence="1">
    <location>
        <begin position="85"/>
        <end position="106"/>
    </location>
</feature>
<dbReference type="GO" id="GO:0003676">
    <property type="term" value="F:nucleic acid binding"/>
    <property type="evidence" value="ECO:0007669"/>
    <property type="project" value="InterPro"/>
</dbReference>
<name>A0A9D3WET8_9ROSI</name>
<dbReference type="InterPro" id="IPR036397">
    <property type="entry name" value="RNaseH_sf"/>
</dbReference>
<keyword evidence="3" id="KW-1185">Reference proteome</keyword>
<protein>
    <recommendedName>
        <fullName evidence="4">RNase H type-1 domain-containing protein</fullName>
    </recommendedName>
</protein>
<dbReference type="AlphaFoldDB" id="A0A9D3WET8"/>
<evidence type="ECO:0008006" key="4">
    <source>
        <dbReference type="Google" id="ProtNLM"/>
    </source>
</evidence>
<organism evidence="2 3">
    <name type="scientific">Gossypium stocksii</name>
    <dbReference type="NCBI Taxonomy" id="47602"/>
    <lineage>
        <taxon>Eukaryota</taxon>
        <taxon>Viridiplantae</taxon>
        <taxon>Streptophyta</taxon>
        <taxon>Embryophyta</taxon>
        <taxon>Tracheophyta</taxon>
        <taxon>Spermatophyta</taxon>
        <taxon>Magnoliopsida</taxon>
        <taxon>eudicotyledons</taxon>
        <taxon>Gunneridae</taxon>
        <taxon>Pentapetalae</taxon>
        <taxon>rosids</taxon>
        <taxon>malvids</taxon>
        <taxon>Malvales</taxon>
        <taxon>Malvaceae</taxon>
        <taxon>Malvoideae</taxon>
        <taxon>Gossypium</taxon>
    </lineage>
</organism>
<dbReference type="EMBL" id="JAIQCV010000002">
    <property type="protein sequence ID" value="KAH1123344.1"/>
    <property type="molecule type" value="Genomic_DNA"/>
</dbReference>
<evidence type="ECO:0000313" key="3">
    <source>
        <dbReference type="Proteomes" id="UP000828251"/>
    </source>
</evidence>
<evidence type="ECO:0000256" key="1">
    <source>
        <dbReference type="SAM" id="MobiDB-lite"/>
    </source>
</evidence>
<reference evidence="2 3" key="1">
    <citation type="journal article" date="2021" name="Plant Biotechnol. J.">
        <title>Multi-omics assisted identification of the key and species-specific regulatory components of drought-tolerant mechanisms in Gossypium stocksii.</title>
        <authorList>
            <person name="Yu D."/>
            <person name="Ke L."/>
            <person name="Zhang D."/>
            <person name="Wu Y."/>
            <person name="Sun Y."/>
            <person name="Mei J."/>
            <person name="Sun J."/>
            <person name="Sun Y."/>
        </authorList>
    </citation>
    <scope>NUCLEOTIDE SEQUENCE [LARGE SCALE GENOMIC DNA]</scope>
    <source>
        <strain evidence="3">cv. E1</strain>
        <tissue evidence="2">Leaf</tissue>
    </source>
</reference>
<sequence length="106" mass="11478">MEFEDTSKGSMFFCGDNRLKFGSREASRFILAKAAFASHDISDASWWDRSWSCIAPSISRTNSLSAAWIPPDAGSLKFNVDGASRGNPKRAGCGGVLRDDNGKLLS</sequence>
<dbReference type="InterPro" id="IPR012337">
    <property type="entry name" value="RNaseH-like_sf"/>
</dbReference>
<dbReference type="OrthoDB" id="1665134at2759"/>
<dbReference type="SUPFAM" id="SSF53098">
    <property type="entry name" value="Ribonuclease H-like"/>
    <property type="match status" value="1"/>
</dbReference>
<dbReference type="Gene3D" id="3.30.420.10">
    <property type="entry name" value="Ribonuclease H-like superfamily/Ribonuclease H"/>
    <property type="match status" value="1"/>
</dbReference>
<evidence type="ECO:0000313" key="2">
    <source>
        <dbReference type="EMBL" id="KAH1123344.1"/>
    </source>
</evidence>
<gene>
    <name evidence="2" type="ORF">J1N35_006504</name>
</gene>